<protein>
    <submittedName>
        <fullName evidence="1">Uncharacterized protein</fullName>
    </submittedName>
</protein>
<gene>
    <name evidence="1" type="ORF">OUZ56_021989</name>
</gene>
<dbReference type="Proteomes" id="UP001234178">
    <property type="component" value="Unassembled WGS sequence"/>
</dbReference>
<comment type="caution">
    <text evidence="1">The sequence shown here is derived from an EMBL/GenBank/DDBJ whole genome shotgun (WGS) entry which is preliminary data.</text>
</comment>
<sequence length="202" mass="22716">MDRTGNLEYLQWLRVLFGTTADSYSFVIDLFDNCKVSLFFMYFKPFVPALYRLRLCTVYGSSSLRQLFASFPFRRQFLHRLIAAFALVSSPPSPSSHRHLRPRLIATFALVSSPPSPSSHRHPGLCHRFIAIFAFVVSPSFATMDQSDPENKTNLWRLSVTSPWNFSGTERTALPHGHGVGQCSAARRLGNAPVGNSLCSMR</sequence>
<evidence type="ECO:0000313" key="1">
    <source>
        <dbReference type="EMBL" id="KAK4028971.1"/>
    </source>
</evidence>
<reference evidence="1 2" key="1">
    <citation type="journal article" date="2023" name="Nucleic Acids Res.">
        <title>The hologenome of Daphnia magna reveals possible DNA methylation and microbiome-mediated evolution of the host genome.</title>
        <authorList>
            <person name="Chaturvedi A."/>
            <person name="Li X."/>
            <person name="Dhandapani V."/>
            <person name="Marshall H."/>
            <person name="Kissane S."/>
            <person name="Cuenca-Cambronero M."/>
            <person name="Asole G."/>
            <person name="Calvet F."/>
            <person name="Ruiz-Romero M."/>
            <person name="Marangio P."/>
            <person name="Guigo R."/>
            <person name="Rago D."/>
            <person name="Mirbahai L."/>
            <person name="Eastwood N."/>
            <person name="Colbourne J.K."/>
            <person name="Zhou J."/>
            <person name="Mallon E."/>
            <person name="Orsini L."/>
        </authorList>
    </citation>
    <scope>NUCLEOTIDE SEQUENCE [LARGE SCALE GENOMIC DNA]</scope>
    <source>
        <strain evidence="1">LRV0_1</strain>
    </source>
</reference>
<accession>A0ABR0AV21</accession>
<keyword evidence="2" id="KW-1185">Reference proteome</keyword>
<evidence type="ECO:0000313" key="2">
    <source>
        <dbReference type="Proteomes" id="UP001234178"/>
    </source>
</evidence>
<name>A0ABR0AV21_9CRUS</name>
<dbReference type="EMBL" id="JAOYFB010000039">
    <property type="protein sequence ID" value="KAK4028971.1"/>
    <property type="molecule type" value="Genomic_DNA"/>
</dbReference>
<organism evidence="1 2">
    <name type="scientific">Daphnia magna</name>
    <dbReference type="NCBI Taxonomy" id="35525"/>
    <lineage>
        <taxon>Eukaryota</taxon>
        <taxon>Metazoa</taxon>
        <taxon>Ecdysozoa</taxon>
        <taxon>Arthropoda</taxon>
        <taxon>Crustacea</taxon>
        <taxon>Branchiopoda</taxon>
        <taxon>Diplostraca</taxon>
        <taxon>Cladocera</taxon>
        <taxon>Anomopoda</taxon>
        <taxon>Daphniidae</taxon>
        <taxon>Daphnia</taxon>
    </lineage>
</organism>
<proteinExistence type="predicted"/>